<dbReference type="RefSeq" id="WP_258017623.1">
    <property type="nucleotide sequence ID" value="NZ_FRBK01000013.1"/>
</dbReference>
<name>A0A9X8N2C6_9ACTN</name>
<evidence type="ECO:0000259" key="4">
    <source>
        <dbReference type="Pfam" id="PF08241"/>
    </source>
</evidence>
<sequence>MGFSAGEAEWRARLGTLRQVVRQELVSRQLAAHLPDLPPRRVLDVGCGQGTQALQLARRGHMVTGLDASPRLLDDFRAALAEVPVEVGDRVRLVEGDAERLADLFAPSGFDVVLCQGVLMYFADPGPLLDAVGRVLAPGGLVSLLVRNGDALAMRPGLLADWEGAEQAFEGDSYRNRIGVRARADRLEELAAALARRAMPVRQWYGVRVFTDTAASDAALPDAATLDAVLRCEERAGRTDPYRRVAALLHVIAERRGPGHDPSDGR</sequence>
<evidence type="ECO:0000313" key="5">
    <source>
        <dbReference type="EMBL" id="SHM72991.1"/>
    </source>
</evidence>
<dbReference type="Gene3D" id="3.40.50.150">
    <property type="entry name" value="Vaccinia Virus protein VP39"/>
    <property type="match status" value="1"/>
</dbReference>
<dbReference type="GO" id="GO:0008757">
    <property type="term" value="F:S-adenosylmethionine-dependent methyltransferase activity"/>
    <property type="evidence" value="ECO:0007669"/>
    <property type="project" value="InterPro"/>
</dbReference>
<keyword evidence="3" id="KW-0949">S-adenosyl-L-methionine</keyword>
<dbReference type="InterPro" id="IPR029063">
    <property type="entry name" value="SAM-dependent_MTases_sf"/>
</dbReference>
<dbReference type="GO" id="GO:0032259">
    <property type="term" value="P:methylation"/>
    <property type="evidence" value="ECO:0007669"/>
    <property type="project" value="UniProtKB-KW"/>
</dbReference>
<dbReference type="InterPro" id="IPR013216">
    <property type="entry name" value="Methyltransf_11"/>
</dbReference>
<dbReference type="CDD" id="cd02440">
    <property type="entry name" value="AdoMet_MTases"/>
    <property type="match status" value="1"/>
</dbReference>
<gene>
    <name evidence="5" type="ORF">SAMN05216268_113208</name>
</gene>
<proteinExistence type="predicted"/>
<evidence type="ECO:0000256" key="1">
    <source>
        <dbReference type="ARBA" id="ARBA00022603"/>
    </source>
</evidence>
<comment type="caution">
    <text evidence="5">The sequence shown here is derived from an EMBL/GenBank/DDBJ whole genome shotgun (WGS) entry which is preliminary data.</text>
</comment>
<dbReference type="PANTHER" id="PTHR43464:SF19">
    <property type="entry name" value="UBIQUINONE BIOSYNTHESIS O-METHYLTRANSFERASE, MITOCHONDRIAL"/>
    <property type="match status" value="1"/>
</dbReference>
<dbReference type="EMBL" id="FRBK01000013">
    <property type="protein sequence ID" value="SHM72991.1"/>
    <property type="molecule type" value="Genomic_DNA"/>
</dbReference>
<protein>
    <submittedName>
        <fullName evidence="5">Methyltransferase domain-containing protein</fullName>
    </submittedName>
</protein>
<evidence type="ECO:0000313" key="6">
    <source>
        <dbReference type="Proteomes" id="UP000184388"/>
    </source>
</evidence>
<accession>A0A9X8N2C6</accession>
<dbReference type="AlphaFoldDB" id="A0A9X8N2C6"/>
<organism evidence="5 6">
    <name type="scientific">Streptomyces yunnanensis</name>
    <dbReference type="NCBI Taxonomy" id="156453"/>
    <lineage>
        <taxon>Bacteria</taxon>
        <taxon>Bacillati</taxon>
        <taxon>Actinomycetota</taxon>
        <taxon>Actinomycetes</taxon>
        <taxon>Kitasatosporales</taxon>
        <taxon>Streptomycetaceae</taxon>
        <taxon>Streptomyces</taxon>
    </lineage>
</organism>
<evidence type="ECO:0000256" key="3">
    <source>
        <dbReference type="ARBA" id="ARBA00022691"/>
    </source>
</evidence>
<dbReference type="PANTHER" id="PTHR43464">
    <property type="entry name" value="METHYLTRANSFERASE"/>
    <property type="match status" value="1"/>
</dbReference>
<dbReference type="SUPFAM" id="SSF53335">
    <property type="entry name" value="S-adenosyl-L-methionine-dependent methyltransferases"/>
    <property type="match status" value="1"/>
</dbReference>
<keyword evidence="1 5" id="KW-0489">Methyltransferase</keyword>
<dbReference type="Pfam" id="PF08241">
    <property type="entry name" value="Methyltransf_11"/>
    <property type="match status" value="1"/>
</dbReference>
<feature type="domain" description="Methyltransferase type 11" evidence="4">
    <location>
        <begin position="43"/>
        <end position="142"/>
    </location>
</feature>
<evidence type="ECO:0000256" key="2">
    <source>
        <dbReference type="ARBA" id="ARBA00022679"/>
    </source>
</evidence>
<keyword evidence="2" id="KW-0808">Transferase</keyword>
<reference evidence="6" key="1">
    <citation type="submission" date="2016-11" db="EMBL/GenBank/DDBJ databases">
        <authorList>
            <person name="Jaros S."/>
            <person name="Januszkiewicz K."/>
            <person name="Wedrychowicz H."/>
        </authorList>
    </citation>
    <scope>NUCLEOTIDE SEQUENCE [LARGE SCALE GENOMIC DNA]</scope>
    <source>
        <strain evidence="6">CGMCC 4.3555</strain>
    </source>
</reference>
<dbReference type="Proteomes" id="UP000184388">
    <property type="component" value="Unassembled WGS sequence"/>
</dbReference>